<dbReference type="Proteomes" id="UP000813463">
    <property type="component" value="Chromosome 1"/>
</dbReference>
<gene>
    <name evidence="3" type="primary">LOC130465769</name>
</gene>
<keyword evidence="2" id="KW-1185">Reference proteome</keyword>
<evidence type="ECO:0000256" key="1">
    <source>
        <dbReference type="SAM" id="MobiDB-lite"/>
    </source>
</evidence>
<organism evidence="2 3">
    <name type="scientific">Spinacia oleracea</name>
    <name type="common">Spinach</name>
    <dbReference type="NCBI Taxonomy" id="3562"/>
    <lineage>
        <taxon>Eukaryota</taxon>
        <taxon>Viridiplantae</taxon>
        <taxon>Streptophyta</taxon>
        <taxon>Embryophyta</taxon>
        <taxon>Tracheophyta</taxon>
        <taxon>Spermatophyta</taxon>
        <taxon>Magnoliopsida</taxon>
        <taxon>eudicotyledons</taxon>
        <taxon>Gunneridae</taxon>
        <taxon>Pentapetalae</taxon>
        <taxon>Caryophyllales</taxon>
        <taxon>Chenopodiaceae</taxon>
        <taxon>Chenopodioideae</taxon>
        <taxon>Anserineae</taxon>
        <taxon>Spinacia</taxon>
    </lineage>
</organism>
<proteinExistence type="predicted"/>
<reference evidence="2" key="1">
    <citation type="journal article" date="2021" name="Nat. Commun.">
        <title>Genomic analyses provide insights into spinach domestication and the genetic basis of agronomic traits.</title>
        <authorList>
            <person name="Cai X."/>
            <person name="Sun X."/>
            <person name="Xu C."/>
            <person name="Sun H."/>
            <person name="Wang X."/>
            <person name="Ge C."/>
            <person name="Zhang Z."/>
            <person name="Wang Q."/>
            <person name="Fei Z."/>
            <person name="Jiao C."/>
            <person name="Wang Q."/>
        </authorList>
    </citation>
    <scope>NUCLEOTIDE SEQUENCE [LARGE SCALE GENOMIC DNA]</scope>
    <source>
        <strain evidence="2">cv. Varoflay</strain>
    </source>
</reference>
<evidence type="ECO:0000313" key="3">
    <source>
        <dbReference type="RefSeq" id="XP_056690599.1"/>
    </source>
</evidence>
<evidence type="ECO:0000313" key="2">
    <source>
        <dbReference type="Proteomes" id="UP000813463"/>
    </source>
</evidence>
<feature type="region of interest" description="Disordered" evidence="1">
    <location>
        <begin position="1"/>
        <end position="27"/>
    </location>
</feature>
<accession>A0ABM3R4Q6</accession>
<name>A0ABM3R4Q6_SPIOL</name>
<dbReference type="GeneID" id="130465769"/>
<sequence length="164" mass="19110">MQYELQQQDVEKKPPSQARLYKETRKRKVGKEYKTPYETIQSNIDKMEEVQRQRQIDGDGAFFEVMNLENSRKHKQLGRCSKVKGKSKKASVGGVIIPDEYIKPYKDQIVKDTVVEVLKMFKQQLPPESFARVMSSFPESPRVTDDQEHDQDQDDGLDRIANED</sequence>
<dbReference type="RefSeq" id="XP_056690599.1">
    <property type="nucleotide sequence ID" value="XM_056834621.1"/>
</dbReference>
<protein>
    <submittedName>
        <fullName evidence="3">Uncharacterized protein</fullName>
    </submittedName>
</protein>
<feature type="region of interest" description="Disordered" evidence="1">
    <location>
        <begin position="129"/>
        <end position="164"/>
    </location>
</feature>
<reference evidence="3" key="2">
    <citation type="submission" date="2025-08" db="UniProtKB">
        <authorList>
            <consortium name="RefSeq"/>
        </authorList>
    </citation>
    <scope>IDENTIFICATION</scope>
    <source>
        <tissue evidence="3">Leaf</tissue>
    </source>
</reference>